<evidence type="ECO:0000256" key="28">
    <source>
        <dbReference type="ARBA" id="ARBA00048387"/>
    </source>
</evidence>
<comment type="catalytic activity">
    <reaction evidence="26">
        <text>nonan-2-one + NADP(+) = (3E)-nonen-2-one + NADPH + H(+)</text>
        <dbReference type="Rhea" id="RHEA:50616"/>
        <dbReference type="ChEBI" id="CHEBI:15378"/>
        <dbReference type="ChEBI" id="CHEBI:57783"/>
        <dbReference type="ChEBI" id="CHEBI:58349"/>
        <dbReference type="ChEBI" id="CHEBI:77927"/>
        <dbReference type="ChEBI" id="CHEBI:133457"/>
    </reaction>
    <physiologicalReaction direction="right-to-left" evidence="26">
        <dbReference type="Rhea" id="RHEA:50618"/>
    </physiologicalReaction>
</comment>
<feature type="compositionally biased region" description="Acidic residues" evidence="35">
    <location>
        <begin position="1173"/>
        <end position="1186"/>
    </location>
</feature>
<keyword evidence="7" id="KW-0963">Cytoplasm</keyword>
<evidence type="ECO:0000256" key="21">
    <source>
        <dbReference type="ARBA" id="ARBA00047617"/>
    </source>
</evidence>
<dbReference type="InterPro" id="IPR014190">
    <property type="entry name" value="PTGR1"/>
</dbReference>
<evidence type="ECO:0000256" key="18">
    <source>
        <dbReference type="ARBA" id="ARBA00032297"/>
    </source>
</evidence>
<keyword evidence="8" id="KW-0644">Prostaglandin metabolism</keyword>
<comment type="subcellular location">
    <subcellularLocation>
        <location evidence="1">Cytoplasm</location>
    </subcellularLocation>
</comment>
<evidence type="ECO:0000256" key="8">
    <source>
        <dbReference type="ARBA" id="ARBA00022501"/>
    </source>
</evidence>
<feature type="region of interest" description="Disordered" evidence="35">
    <location>
        <begin position="727"/>
        <end position="785"/>
    </location>
</feature>
<evidence type="ECO:0000256" key="5">
    <source>
        <dbReference type="ARBA" id="ARBA00012410"/>
    </source>
</evidence>
<organism evidence="37 38">
    <name type="scientific">Folsomia candida</name>
    <name type="common">Springtail</name>
    <dbReference type="NCBI Taxonomy" id="158441"/>
    <lineage>
        <taxon>Eukaryota</taxon>
        <taxon>Metazoa</taxon>
        <taxon>Ecdysozoa</taxon>
        <taxon>Arthropoda</taxon>
        <taxon>Hexapoda</taxon>
        <taxon>Collembola</taxon>
        <taxon>Entomobryomorpha</taxon>
        <taxon>Isotomoidea</taxon>
        <taxon>Isotomidae</taxon>
        <taxon>Proisotominae</taxon>
        <taxon>Folsomia</taxon>
    </lineage>
</organism>
<evidence type="ECO:0000259" key="36">
    <source>
        <dbReference type="SMART" id="SM00829"/>
    </source>
</evidence>
<evidence type="ECO:0000256" key="17">
    <source>
        <dbReference type="ARBA" id="ARBA00032255"/>
    </source>
</evidence>
<evidence type="ECO:0000256" key="35">
    <source>
        <dbReference type="SAM" id="MobiDB-lite"/>
    </source>
</evidence>
<evidence type="ECO:0000256" key="24">
    <source>
        <dbReference type="ARBA" id="ARBA00047878"/>
    </source>
</evidence>
<evidence type="ECO:0000256" key="25">
    <source>
        <dbReference type="ARBA" id="ARBA00047903"/>
    </source>
</evidence>
<feature type="compositionally biased region" description="Low complexity" evidence="35">
    <location>
        <begin position="573"/>
        <end position="605"/>
    </location>
</feature>
<dbReference type="AlphaFoldDB" id="A0A226EJB4"/>
<evidence type="ECO:0000256" key="2">
    <source>
        <dbReference type="ARBA" id="ARBA00010460"/>
    </source>
</evidence>
<keyword evidence="11" id="KW-0521">NADP</keyword>
<evidence type="ECO:0000256" key="26">
    <source>
        <dbReference type="ARBA" id="ARBA00048066"/>
    </source>
</evidence>
<keyword evidence="13" id="KW-0560">Oxidoreductase</keyword>
<evidence type="ECO:0000256" key="1">
    <source>
        <dbReference type="ARBA" id="ARBA00004496"/>
    </source>
</evidence>
<keyword evidence="15" id="KW-0379">Hydroxylation</keyword>
<dbReference type="SUPFAM" id="SSF51735">
    <property type="entry name" value="NAD(P)-binding Rossmann-fold domains"/>
    <property type="match status" value="1"/>
</dbReference>
<comment type="catalytic activity">
    <reaction evidence="29">
        <text>20-hydroxy-leukotriene B4 + NADP(+) = 12-oxo-20-hydroxy-leukotriene B4 + NADPH + H(+)</text>
        <dbReference type="Rhea" id="RHEA:51208"/>
        <dbReference type="ChEBI" id="CHEBI:15378"/>
        <dbReference type="ChEBI" id="CHEBI:57460"/>
        <dbReference type="ChEBI" id="CHEBI:57783"/>
        <dbReference type="ChEBI" id="CHEBI:58349"/>
        <dbReference type="ChEBI" id="CHEBI:133346"/>
    </reaction>
    <physiologicalReaction direction="left-to-right" evidence="29">
        <dbReference type="Rhea" id="RHEA:51209"/>
    </physiologicalReaction>
</comment>
<dbReference type="SUPFAM" id="SSF50129">
    <property type="entry name" value="GroES-like"/>
    <property type="match status" value="2"/>
</dbReference>
<evidence type="ECO:0000256" key="15">
    <source>
        <dbReference type="ARBA" id="ARBA00023278"/>
    </source>
</evidence>
<comment type="catalytic activity">
    <reaction evidence="31">
        <text>(5S,12S)-dihydroxy-(6E,10E,12E,14Z)-eicosatetraenoate + NADP(+) = 12-oxo-(5S)-hydroxy-(6E,8E,10E,14Z)-eicosatetraenoate + NADPH + H(+)</text>
        <dbReference type="Rhea" id="RHEA:51212"/>
        <dbReference type="ChEBI" id="CHEBI:15378"/>
        <dbReference type="ChEBI" id="CHEBI:57783"/>
        <dbReference type="ChEBI" id="CHEBI:58349"/>
        <dbReference type="ChEBI" id="CHEBI:133974"/>
        <dbReference type="ChEBI" id="CHEBI:133975"/>
    </reaction>
    <physiologicalReaction direction="left-to-right" evidence="31">
        <dbReference type="Rhea" id="RHEA:51213"/>
    </physiologicalReaction>
</comment>
<comment type="catalytic activity">
    <reaction evidence="32">
        <text>13,14-dihydro-15-oxo-prostaglandin E1 + NADP(+) = 15-oxoprostaglandin E1 + NADPH + H(+)</text>
        <dbReference type="Rhea" id="RHEA:50584"/>
        <dbReference type="ChEBI" id="CHEBI:15378"/>
        <dbReference type="ChEBI" id="CHEBI:57401"/>
        <dbReference type="ChEBI" id="CHEBI:57783"/>
        <dbReference type="ChEBI" id="CHEBI:58349"/>
        <dbReference type="ChEBI" id="CHEBI:133408"/>
    </reaction>
    <physiologicalReaction direction="right-to-left" evidence="32">
        <dbReference type="Rhea" id="RHEA:50586"/>
    </physiologicalReaction>
</comment>
<comment type="catalytic activity">
    <reaction evidence="21">
        <text>decanal + NADP(+) = (2E)-decenal + NADPH + H(+)</text>
        <dbReference type="Rhea" id="RHEA:50612"/>
        <dbReference type="ChEBI" id="CHEBI:15378"/>
        <dbReference type="ChEBI" id="CHEBI:31457"/>
        <dbReference type="ChEBI" id="CHEBI:57783"/>
        <dbReference type="ChEBI" id="CHEBI:58349"/>
        <dbReference type="ChEBI" id="CHEBI:133455"/>
    </reaction>
    <physiologicalReaction direction="right-to-left" evidence="21">
        <dbReference type="Rhea" id="RHEA:50614"/>
    </physiologicalReaction>
</comment>
<dbReference type="Proteomes" id="UP000198287">
    <property type="component" value="Unassembled WGS sequence"/>
</dbReference>
<dbReference type="InterPro" id="IPR036291">
    <property type="entry name" value="NAD(P)-bd_dom_sf"/>
</dbReference>
<evidence type="ECO:0000313" key="38">
    <source>
        <dbReference type="Proteomes" id="UP000198287"/>
    </source>
</evidence>
<dbReference type="InterPro" id="IPR045010">
    <property type="entry name" value="MDR_fam"/>
</dbReference>
<dbReference type="InterPro" id="IPR013149">
    <property type="entry name" value="ADH-like_C"/>
</dbReference>
<feature type="compositionally biased region" description="Basic and acidic residues" evidence="35">
    <location>
        <begin position="1203"/>
        <end position="1218"/>
    </location>
</feature>
<evidence type="ECO:0000256" key="20">
    <source>
        <dbReference type="ARBA" id="ARBA00047461"/>
    </source>
</evidence>
<dbReference type="GO" id="GO:0047522">
    <property type="term" value="F:15-oxoprostaglandin 13-reductase [NAD(P)+] activity"/>
    <property type="evidence" value="ECO:0007669"/>
    <property type="project" value="UniProtKB-EC"/>
</dbReference>
<evidence type="ECO:0000256" key="16">
    <source>
        <dbReference type="ARBA" id="ARBA00031851"/>
    </source>
</evidence>
<evidence type="ECO:0000256" key="7">
    <source>
        <dbReference type="ARBA" id="ARBA00022490"/>
    </source>
</evidence>
<dbReference type="InterPro" id="IPR041694">
    <property type="entry name" value="ADH_N_2"/>
</dbReference>
<dbReference type="Pfam" id="PF00107">
    <property type="entry name" value="ADH_zinc_N"/>
    <property type="match status" value="1"/>
</dbReference>
<evidence type="ECO:0000256" key="19">
    <source>
        <dbReference type="ARBA" id="ARBA00033119"/>
    </source>
</evidence>
<dbReference type="GO" id="GO:0032440">
    <property type="term" value="F:2-alkenal reductase [NAD(P)H] activity"/>
    <property type="evidence" value="ECO:0007669"/>
    <property type="project" value="UniProtKB-EC"/>
</dbReference>
<evidence type="ECO:0000256" key="3">
    <source>
        <dbReference type="ARBA" id="ARBA00011852"/>
    </source>
</evidence>
<name>A0A226EJB4_FOLCA</name>
<comment type="caution">
    <text evidence="37">The sequence shown here is derived from an EMBL/GenBank/DDBJ whole genome shotgun (WGS) entry which is preliminary data.</text>
</comment>
<feature type="compositionally biased region" description="Pro residues" evidence="35">
    <location>
        <begin position="1106"/>
        <end position="1119"/>
    </location>
</feature>
<feature type="region of interest" description="Disordered" evidence="35">
    <location>
        <begin position="1099"/>
        <end position="1218"/>
    </location>
</feature>
<evidence type="ECO:0000256" key="30">
    <source>
        <dbReference type="ARBA" id="ARBA00048953"/>
    </source>
</evidence>
<evidence type="ECO:0000256" key="23">
    <source>
        <dbReference type="ARBA" id="ARBA00047871"/>
    </source>
</evidence>
<evidence type="ECO:0000256" key="12">
    <source>
        <dbReference type="ARBA" id="ARBA00022990"/>
    </source>
</evidence>
<feature type="region of interest" description="Disordered" evidence="35">
    <location>
        <begin position="570"/>
        <end position="605"/>
    </location>
</feature>
<comment type="catalytic activity">
    <reaction evidence="28">
        <text>4-hydroxynonanal + NADP(+) = (E)-4-hydroxynon-2-enal + NADPH + H(+)</text>
        <dbReference type="Rhea" id="RHEA:64736"/>
        <dbReference type="ChEBI" id="CHEBI:15378"/>
        <dbReference type="ChEBI" id="CHEBI:57783"/>
        <dbReference type="ChEBI" id="CHEBI:58349"/>
        <dbReference type="ChEBI" id="CHEBI:58968"/>
        <dbReference type="ChEBI" id="CHEBI:156112"/>
    </reaction>
    <physiologicalReaction direction="right-to-left" evidence="28">
        <dbReference type="Rhea" id="RHEA:64738"/>
    </physiologicalReaction>
</comment>
<evidence type="ECO:0000256" key="9">
    <source>
        <dbReference type="ARBA" id="ARBA00022553"/>
    </source>
</evidence>
<dbReference type="EC" id="1.3.1.74" evidence="5"/>
<comment type="catalytic activity">
    <reaction evidence="30">
        <text>6-trans-leukotriene B4 + NADP(+) = 12-oxo-(5S)-hydroxy-(6E,8E,10E,14Z)-eicosatetraenoate + NADPH + H(+)</text>
        <dbReference type="Rhea" id="RHEA:51204"/>
        <dbReference type="ChEBI" id="CHEBI:15378"/>
        <dbReference type="ChEBI" id="CHEBI:57783"/>
        <dbReference type="ChEBI" id="CHEBI:58349"/>
        <dbReference type="ChEBI" id="CHEBI:90723"/>
        <dbReference type="ChEBI" id="CHEBI:133974"/>
    </reaction>
    <physiologicalReaction direction="left-to-right" evidence="30">
        <dbReference type="Rhea" id="RHEA:51205"/>
    </physiologicalReaction>
</comment>
<protein>
    <recommendedName>
        <fullName evidence="6">Prostaglandin reductase 1</fullName>
        <ecNumber evidence="4">1.3.1.48</ecNumber>
        <ecNumber evidence="5">1.3.1.74</ecNumber>
    </recommendedName>
    <alternativeName>
        <fullName evidence="19">15-oxoprostaglandin 13-reductase</fullName>
    </alternativeName>
    <alternativeName>
        <fullName evidence="17">Dithiolethione-inducible gene 1 protein</fullName>
    </alternativeName>
    <alternativeName>
        <fullName evidence="16">Leukotriene B4 12-hydroxydehydrogenase</fullName>
    </alternativeName>
    <alternativeName>
        <fullName evidence="18">NAD(P)H-dependent alkenal/one oxidoreductase</fullName>
    </alternativeName>
</protein>
<dbReference type="Pfam" id="PF16884">
    <property type="entry name" value="ADH_N_2"/>
    <property type="match status" value="1"/>
</dbReference>
<dbReference type="GO" id="GO:0005737">
    <property type="term" value="C:cytoplasm"/>
    <property type="evidence" value="ECO:0007669"/>
    <property type="project" value="UniProtKB-SubCell"/>
</dbReference>
<accession>A0A226EJB4</accession>
<proteinExistence type="inferred from homology"/>
<dbReference type="CDD" id="cd08294">
    <property type="entry name" value="leukotriene_B4_DH_like"/>
    <property type="match status" value="1"/>
</dbReference>
<dbReference type="SMART" id="SM00829">
    <property type="entry name" value="PKS_ER"/>
    <property type="match status" value="1"/>
</dbReference>
<dbReference type="FunFam" id="3.40.50.720:FF:000121">
    <property type="entry name" value="Prostaglandin reductase 2"/>
    <property type="match status" value="1"/>
</dbReference>
<dbReference type="EMBL" id="LNIX01000003">
    <property type="protein sequence ID" value="OXA57104.1"/>
    <property type="molecule type" value="Genomic_DNA"/>
</dbReference>
<evidence type="ECO:0000256" key="11">
    <source>
        <dbReference type="ARBA" id="ARBA00022857"/>
    </source>
</evidence>
<evidence type="ECO:0000256" key="34">
    <source>
        <dbReference type="ARBA" id="ARBA00049368"/>
    </source>
</evidence>
<dbReference type="GO" id="GO:0006693">
    <property type="term" value="P:prostaglandin metabolic process"/>
    <property type="evidence" value="ECO:0007669"/>
    <property type="project" value="UniProtKB-KW"/>
</dbReference>
<feature type="compositionally biased region" description="Low complexity" evidence="35">
    <location>
        <begin position="759"/>
        <end position="771"/>
    </location>
</feature>
<evidence type="ECO:0000313" key="37">
    <source>
        <dbReference type="EMBL" id="OXA57104.1"/>
    </source>
</evidence>
<feature type="domain" description="Enoyl reductase (ER)" evidence="36">
    <location>
        <begin position="25"/>
        <end position="342"/>
    </location>
</feature>
<keyword evidence="9" id="KW-0597">Phosphoprotein</keyword>
<comment type="catalytic activity">
    <reaction evidence="25">
        <text>dodecanal + NADP(+) = (2E)-dodecenal + NADPH + H(+)</text>
        <dbReference type="Rhea" id="RHEA:50784"/>
        <dbReference type="ChEBI" id="CHEBI:15378"/>
        <dbReference type="ChEBI" id="CHEBI:27836"/>
        <dbReference type="ChEBI" id="CHEBI:57783"/>
        <dbReference type="ChEBI" id="CHEBI:58349"/>
        <dbReference type="ChEBI" id="CHEBI:133741"/>
    </reaction>
    <physiologicalReaction direction="right-to-left" evidence="25">
        <dbReference type="Rhea" id="RHEA:50786"/>
    </physiologicalReaction>
</comment>
<keyword evidence="12" id="KW-0007">Acetylation</keyword>
<evidence type="ECO:0000256" key="33">
    <source>
        <dbReference type="ARBA" id="ARBA00049179"/>
    </source>
</evidence>
<comment type="catalytic activity">
    <reaction evidence="20">
        <text>octanal + NADP(+) = (2E)-octenal + NADPH + H(+)</text>
        <dbReference type="Rhea" id="RHEA:50780"/>
        <dbReference type="ChEBI" id="CHEBI:15378"/>
        <dbReference type="ChEBI" id="CHEBI:17935"/>
        <dbReference type="ChEBI" id="CHEBI:57783"/>
        <dbReference type="ChEBI" id="CHEBI:58349"/>
        <dbReference type="ChEBI" id="CHEBI:61748"/>
    </reaction>
    <physiologicalReaction direction="right-to-left" evidence="20">
        <dbReference type="Rhea" id="RHEA:50782"/>
    </physiologicalReaction>
</comment>
<evidence type="ECO:0000256" key="14">
    <source>
        <dbReference type="ARBA" id="ARBA00023098"/>
    </source>
</evidence>
<comment type="catalytic activity">
    <reaction evidence="33">
        <text>an n-alkanal + NADP(+) = an alk-2-enal + NADPH + H(+)</text>
        <dbReference type="Rhea" id="RHEA:13737"/>
        <dbReference type="ChEBI" id="CHEBI:12834"/>
        <dbReference type="ChEBI" id="CHEBI:13757"/>
        <dbReference type="ChEBI" id="CHEBI:15378"/>
        <dbReference type="ChEBI" id="CHEBI:57783"/>
        <dbReference type="ChEBI" id="CHEBI:58349"/>
        <dbReference type="EC" id="1.3.1.74"/>
    </reaction>
    <physiologicalReaction direction="right-to-left" evidence="33">
        <dbReference type="Rhea" id="RHEA:13739"/>
    </physiologicalReaction>
</comment>
<evidence type="ECO:0000256" key="4">
    <source>
        <dbReference type="ARBA" id="ARBA00011981"/>
    </source>
</evidence>
<comment type="similarity">
    <text evidence="2">Belongs to the NADP-dependent oxidoreductase L4BD family.</text>
</comment>
<gene>
    <name evidence="37" type="ORF">Fcan01_07061</name>
</gene>
<comment type="catalytic activity">
    <reaction evidence="22">
        <text>pentan-2-one + NADP(+) = (E)-pent-3-en-2-one + NADPH + H(+)</text>
        <dbReference type="Rhea" id="RHEA:50788"/>
        <dbReference type="ChEBI" id="CHEBI:15378"/>
        <dbReference type="ChEBI" id="CHEBI:16472"/>
        <dbReference type="ChEBI" id="CHEBI:57783"/>
        <dbReference type="ChEBI" id="CHEBI:58349"/>
        <dbReference type="ChEBI" id="CHEBI:145276"/>
    </reaction>
    <physiologicalReaction direction="right-to-left" evidence="22">
        <dbReference type="Rhea" id="RHEA:50790"/>
    </physiologicalReaction>
</comment>
<dbReference type="EC" id="1.3.1.48" evidence="4"/>
<keyword evidence="10" id="KW-0276">Fatty acid metabolism</keyword>
<evidence type="ECO:0000256" key="13">
    <source>
        <dbReference type="ARBA" id="ARBA00023002"/>
    </source>
</evidence>
<comment type="subunit">
    <text evidence="3">Monomer or homodimer.</text>
</comment>
<evidence type="ECO:0000256" key="29">
    <source>
        <dbReference type="ARBA" id="ARBA00048591"/>
    </source>
</evidence>
<comment type="catalytic activity">
    <reaction evidence="23">
        <text>leukotriene B4 + NADP(+) = 12-oxo-leukotriene B4 + NADPH + H(+)</text>
        <dbReference type="Rhea" id="RHEA:50608"/>
        <dbReference type="ChEBI" id="CHEBI:15378"/>
        <dbReference type="ChEBI" id="CHEBI:57461"/>
        <dbReference type="ChEBI" id="CHEBI:57783"/>
        <dbReference type="ChEBI" id="CHEBI:58349"/>
        <dbReference type="ChEBI" id="CHEBI:133309"/>
    </reaction>
    <physiologicalReaction direction="left-to-right" evidence="23">
        <dbReference type="Rhea" id="RHEA:50609"/>
    </physiologicalReaction>
</comment>
<evidence type="ECO:0000256" key="27">
    <source>
        <dbReference type="ARBA" id="ARBA00048290"/>
    </source>
</evidence>
<evidence type="ECO:0000256" key="6">
    <source>
        <dbReference type="ARBA" id="ARBA00020651"/>
    </source>
</evidence>
<sequence>MLYMSSARSTIMLARKFVLKKAFDGFPKLSDFELVEETLPKELQDGEILAKAEWLTVDPYMRLRSKAGEQMPGGQIARVLQSKNAEFPEGSQIVGGFGWRDLTIYKPVKGGVRTYNTIHQMPDMKGLPDAYALGVVGMPGNTGYFGLMDICKPKSGETLVVTAAAGAVGSTVCQVGKIKGCKVIAFAGSDDKLKWLKDDVGVDHAFNYKGADLDAIFKKYAPEGIDCYFDNVGGEFNYHVVRNMKDFGRISQCGSIGTYNVKGGQIPLVPFDYPTFRIKHIKMEGFNVGRWNDVWFDGLLQLRDWVLEGKIKVQQSVTDGFENMPQAFIELLEGKNTGKQIVKAYVLKISLSFAASGDCDNLQNIPDRNLIHDKRLEVDPCGDQIFKHCSSNQHSDGCVTTTKDPSTTPFQLIVQEYNFTAKMVKIAMMLHVQVEFFIQVRPSTGNGTYGPQKLGHFTDQIFPQCNSYACCGQSNATNVARRCKDAPNAPNKPIFNKNFYTMTYSWHPPEGYKGPVLFISAFSQSNSDHWENIASKPIYIAIPPPPNTPPPKLTTTTQMPLTTPSEIASTQITVPSSSPTSASTSQETTIGPSTSTEGTSTVSTTNIITSTTESIITTNSLPKLYSTTKKAPVTTRDTVKPKTKKPTTLVPKRLTATTTKKLVTKRTTTTTKPVPKTKKPQKIPVHKLTTLAPMPLELLETTSQTPTEPSSTTLAGEVIAHRPGLILTPYHPYKPKPKTRRPGPELLPPPKLSNKKLAPKTSTKSKAAALSWEVESDETRSSEHVDNKVMHKPNVQKPQKITHQRQKNPYANDKHLGQTMQGNQQQQLPYSNVINPPTHATPVFSVNSGGAQMRDPHGFVLQASPYSASIEMQVFLIFIWTGLQIIGRSLADSSGDCENRENPTGRNFIHNETIEVDPCGPPTFLKCLKPEVENCTTAAINGDDSSYEFIVGEYDPKAKAVRFALIIQLISEFYVYVHSSDGDGNITDNSTKLGYFDDSVFPMCNSYACCDPAIKTKPNVARRCPYSGNATTRIPERDGFYGISYLWYPPRGLKGYIIFVADISDSEALHYERITSKPVEVDTIVPNVTTVLPTAPVATVDKPAQPSGPPPPPTTPPSPTKQNTTEVGGGEIPGTTTPAPKKRKHKKHKTTTTTAAPIEKPQKRKHKKHKKDDDDDDDGDDDDDDETKTPASEENGKKKSKPKKDPPKQTPIDERKKAAAHDILASLVRLGILGG</sequence>
<dbReference type="Gene3D" id="3.40.50.720">
    <property type="entry name" value="NAD(P)-binding Rossmann-like Domain"/>
    <property type="match status" value="1"/>
</dbReference>
<dbReference type="OrthoDB" id="809632at2759"/>
<dbReference type="InterPro" id="IPR020843">
    <property type="entry name" value="ER"/>
</dbReference>
<evidence type="ECO:0000256" key="32">
    <source>
        <dbReference type="ARBA" id="ARBA00049070"/>
    </source>
</evidence>
<dbReference type="PANTHER" id="PTHR43205:SF7">
    <property type="entry name" value="PROSTAGLANDIN REDUCTASE 1"/>
    <property type="match status" value="1"/>
</dbReference>
<comment type="catalytic activity">
    <reaction evidence="24">
        <text>13,14-dihydro-15-oxo-prostaglandin F1alpha + NADP(+) = 15-oxoprostaglandin F1alpha + NADPH + H(+)</text>
        <dbReference type="Rhea" id="RHEA:50592"/>
        <dbReference type="ChEBI" id="CHEBI:15378"/>
        <dbReference type="ChEBI" id="CHEBI:57783"/>
        <dbReference type="ChEBI" id="CHEBI:58349"/>
        <dbReference type="ChEBI" id="CHEBI:79072"/>
        <dbReference type="ChEBI" id="CHEBI:133411"/>
    </reaction>
    <physiologicalReaction direction="right-to-left" evidence="24">
        <dbReference type="Rhea" id="RHEA:50594"/>
    </physiologicalReaction>
</comment>
<keyword evidence="14" id="KW-0443">Lipid metabolism</keyword>
<dbReference type="Gene3D" id="3.90.180.10">
    <property type="entry name" value="Medium-chain alcohol dehydrogenases, catalytic domain"/>
    <property type="match status" value="1"/>
</dbReference>
<evidence type="ECO:0000256" key="22">
    <source>
        <dbReference type="ARBA" id="ARBA00047742"/>
    </source>
</evidence>
<evidence type="ECO:0000256" key="10">
    <source>
        <dbReference type="ARBA" id="ARBA00022832"/>
    </source>
</evidence>
<feature type="compositionally biased region" description="Basic residues" evidence="35">
    <location>
        <begin position="1140"/>
        <end position="1150"/>
    </location>
</feature>
<keyword evidence="38" id="KW-1185">Reference proteome</keyword>
<evidence type="ECO:0000256" key="31">
    <source>
        <dbReference type="ARBA" id="ARBA00049068"/>
    </source>
</evidence>
<dbReference type="PANTHER" id="PTHR43205">
    <property type="entry name" value="PROSTAGLANDIN REDUCTASE"/>
    <property type="match status" value="1"/>
</dbReference>
<comment type="catalytic activity">
    <reaction evidence="27">
        <text>13,14-dihydro-15-oxo-PGF2alpha + NADP(+) = 15-oxoprostaglandin F2alpha + NADPH + H(+)</text>
        <dbReference type="Rhea" id="RHEA:50588"/>
        <dbReference type="ChEBI" id="CHEBI:15378"/>
        <dbReference type="ChEBI" id="CHEBI:57783"/>
        <dbReference type="ChEBI" id="CHEBI:58349"/>
        <dbReference type="ChEBI" id="CHEBI:133374"/>
        <dbReference type="ChEBI" id="CHEBI:133409"/>
    </reaction>
    <physiologicalReaction direction="right-to-left" evidence="27">
        <dbReference type="Rhea" id="RHEA:50590"/>
    </physiologicalReaction>
</comment>
<dbReference type="InterPro" id="IPR011032">
    <property type="entry name" value="GroES-like_sf"/>
</dbReference>
<comment type="catalytic activity">
    <reaction evidence="34">
        <text>hexanal + NADP(+) = (E)-hex-2-enal + NADPH + H(+)</text>
        <dbReference type="Rhea" id="RHEA:50776"/>
        <dbReference type="ChEBI" id="CHEBI:15378"/>
        <dbReference type="ChEBI" id="CHEBI:28913"/>
        <dbReference type="ChEBI" id="CHEBI:57783"/>
        <dbReference type="ChEBI" id="CHEBI:58349"/>
        <dbReference type="ChEBI" id="CHEBI:88528"/>
    </reaction>
    <physiologicalReaction direction="right-to-left" evidence="34">
        <dbReference type="Rhea" id="RHEA:50778"/>
    </physiologicalReaction>
</comment>
<reference evidence="37 38" key="1">
    <citation type="submission" date="2015-12" db="EMBL/GenBank/DDBJ databases">
        <title>The genome of Folsomia candida.</title>
        <authorList>
            <person name="Faddeeva A."/>
            <person name="Derks M.F."/>
            <person name="Anvar Y."/>
            <person name="Smit S."/>
            <person name="Van Straalen N."/>
            <person name="Roelofs D."/>
        </authorList>
    </citation>
    <scope>NUCLEOTIDE SEQUENCE [LARGE SCALE GENOMIC DNA]</scope>
    <source>
        <strain evidence="37 38">VU population</strain>
        <tissue evidence="37">Whole body</tissue>
    </source>
</reference>